<dbReference type="RefSeq" id="WP_344136427.1">
    <property type="nucleotide sequence ID" value="NZ_BAAARA010000021.1"/>
</dbReference>
<dbReference type="Gene3D" id="3.40.50.2000">
    <property type="entry name" value="Glycogen Phosphorylase B"/>
    <property type="match status" value="2"/>
</dbReference>
<gene>
    <name evidence="5" type="ORF">GCM10009854_44660</name>
</gene>
<evidence type="ECO:0000313" key="5">
    <source>
        <dbReference type="EMBL" id="GAA2360609.1"/>
    </source>
</evidence>
<feature type="region of interest" description="Disordered" evidence="3">
    <location>
        <begin position="1"/>
        <end position="22"/>
    </location>
</feature>
<keyword evidence="6" id="KW-1185">Reference proteome</keyword>
<sequence>MSAHVVLPGDVDDPNAPSGGNTYDRRVCAEIARLGIELRETRIPGNWPQPDETARALLADALATVPDGGAVLLDGLVACGVPDVVGAHASRLRQAILVHLPLAEETGLDPALAARLDAAEREVLHAAAVVVATGPRAAQRLVRHHDLPPEAVRTVAPGTDPAPSAPGTDGSSRLLCVASVTPRKGHDLLVTALARLRDLPWTCDLAGPVARDGAHARRVAELIERHSLGDRVRLLGPLSGAALDDAYAAADLVVQPSRAETYGMAVTEALARGIPVIASAVPDALGDGGLLLPPGDADALTEALRRWSHDERFRSRMREAARQRREQLPTWRSSARQLAAVLARLET</sequence>
<dbReference type="InterPro" id="IPR001296">
    <property type="entry name" value="Glyco_trans_1"/>
</dbReference>
<comment type="caution">
    <text evidence="5">The sequence shown here is derived from an EMBL/GenBank/DDBJ whole genome shotgun (WGS) entry which is preliminary data.</text>
</comment>
<feature type="domain" description="Glycosyl transferase family 1" evidence="4">
    <location>
        <begin position="172"/>
        <end position="324"/>
    </location>
</feature>
<keyword evidence="2" id="KW-0808">Transferase</keyword>
<dbReference type="CDD" id="cd03801">
    <property type="entry name" value="GT4_PimA-like"/>
    <property type="match status" value="1"/>
</dbReference>
<dbReference type="PANTHER" id="PTHR12526:SF510">
    <property type="entry name" value="D-INOSITOL 3-PHOSPHATE GLYCOSYLTRANSFERASE"/>
    <property type="match status" value="1"/>
</dbReference>
<name>A0ABN3GTL1_9PSEU</name>
<evidence type="ECO:0000256" key="3">
    <source>
        <dbReference type="SAM" id="MobiDB-lite"/>
    </source>
</evidence>
<accession>A0ABN3GTL1</accession>
<dbReference type="SUPFAM" id="SSF53756">
    <property type="entry name" value="UDP-Glycosyltransferase/glycogen phosphorylase"/>
    <property type="match status" value="1"/>
</dbReference>
<evidence type="ECO:0000256" key="1">
    <source>
        <dbReference type="ARBA" id="ARBA00022676"/>
    </source>
</evidence>
<protein>
    <submittedName>
        <fullName evidence="5">Glycosyltransferase family 4 protein</fullName>
    </submittedName>
</protein>
<dbReference type="Pfam" id="PF00534">
    <property type="entry name" value="Glycos_transf_1"/>
    <property type="match status" value="1"/>
</dbReference>
<dbReference type="Proteomes" id="UP001501218">
    <property type="component" value="Unassembled WGS sequence"/>
</dbReference>
<evidence type="ECO:0000313" key="6">
    <source>
        <dbReference type="Proteomes" id="UP001501218"/>
    </source>
</evidence>
<evidence type="ECO:0000256" key="2">
    <source>
        <dbReference type="ARBA" id="ARBA00022679"/>
    </source>
</evidence>
<dbReference type="EMBL" id="BAAARA010000021">
    <property type="protein sequence ID" value="GAA2360609.1"/>
    <property type="molecule type" value="Genomic_DNA"/>
</dbReference>
<dbReference type="PANTHER" id="PTHR12526">
    <property type="entry name" value="GLYCOSYLTRANSFERASE"/>
    <property type="match status" value="1"/>
</dbReference>
<keyword evidence="1" id="KW-0328">Glycosyltransferase</keyword>
<organism evidence="5 6">
    <name type="scientific">Saccharopolyspora halophila</name>
    <dbReference type="NCBI Taxonomy" id="405551"/>
    <lineage>
        <taxon>Bacteria</taxon>
        <taxon>Bacillati</taxon>
        <taxon>Actinomycetota</taxon>
        <taxon>Actinomycetes</taxon>
        <taxon>Pseudonocardiales</taxon>
        <taxon>Pseudonocardiaceae</taxon>
        <taxon>Saccharopolyspora</taxon>
    </lineage>
</organism>
<evidence type="ECO:0000259" key="4">
    <source>
        <dbReference type="Pfam" id="PF00534"/>
    </source>
</evidence>
<feature type="region of interest" description="Disordered" evidence="3">
    <location>
        <begin position="150"/>
        <end position="170"/>
    </location>
</feature>
<proteinExistence type="predicted"/>
<reference evidence="5 6" key="1">
    <citation type="journal article" date="2019" name="Int. J. Syst. Evol. Microbiol.">
        <title>The Global Catalogue of Microorganisms (GCM) 10K type strain sequencing project: providing services to taxonomists for standard genome sequencing and annotation.</title>
        <authorList>
            <consortium name="The Broad Institute Genomics Platform"/>
            <consortium name="The Broad Institute Genome Sequencing Center for Infectious Disease"/>
            <person name="Wu L."/>
            <person name="Ma J."/>
        </authorList>
    </citation>
    <scope>NUCLEOTIDE SEQUENCE [LARGE SCALE GENOMIC DNA]</scope>
    <source>
        <strain evidence="5 6">JCM 16221</strain>
    </source>
</reference>